<dbReference type="PANTHER" id="PTHR43366:SF1">
    <property type="entry name" value="PYRUVATE SYNTHASE SUBUNIT PORC"/>
    <property type="match status" value="1"/>
</dbReference>
<reference evidence="4" key="2">
    <citation type="submission" date="2012-03" db="EMBL/GenBank/DDBJ databases">
        <title>The complete genome sequence of the pioneer microbe on fresh volcanic deposit, Leptospirillum ferrooxidans strain C2-3.</title>
        <authorList>
            <person name="Fujimura R."/>
            <person name="Sato Y."/>
            <person name="Nishizawa T."/>
            <person name="Nanba K."/>
            <person name="Oshima K."/>
            <person name="Hattori M."/>
            <person name="Kamijo T."/>
            <person name="Ohta H."/>
        </authorList>
    </citation>
    <scope>NUCLEOTIDE SEQUENCE [LARGE SCALE GENOMIC DNA]</scope>
    <source>
        <strain evidence="4">C2-3</strain>
    </source>
</reference>
<evidence type="ECO:0000259" key="2">
    <source>
        <dbReference type="Pfam" id="PF01558"/>
    </source>
</evidence>
<keyword evidence="3" id="KW-0670">Pyruvate</keyword>
<dbReference type="STRING" id="1162668.LFE_2331"/>
<dbReference type="EMBL" id="AP012342">
    <property type="protein sequence ID" value="BAM08003.1"/>
    <property type="molecule type" value="Genomic_DNA"/>
</dbReference>
<evidence type="ECO:0000256" key="1">
    <source>
        <dbReference type="ARBA" id="ARBA00023002"/>
    </source>
</evidence>
<evidence type="ECO:0000313" key="4">
    <source>
        <dbReference type="Proteomes" id="UP000007382"/>
    </source>
</evidence>
<dbReference type="InterPro" id="IPR019752">
    <property type="entry name" value="Pyrv/ketoisovalerate_OxRed_cat"/>
</dbReference>
<dbReference type="Proteomes" id="UP000007382">
    <property type="component" value="Chromosome"/>
</dbReference>
<keyword evidence="1" id="KW-0560">Oxidoreductase</keyword>
<dbReference type="OrthoDB" id="9789125at2"/>
<dbReference type="eggNOG" id="COG1014">
    <property type="taxonomic scope" value="Bacteria"/>
</dbReference>
<protein>
    <submittedName>
        <fullName evidence="3">Pyruvate ferredoxin oxidoreductase, gamma subunit</fullName>
    </submittedName>
</protein>
<evidence type="ECO:0000313" key="3">
    <source>
        <dbReference type="EMBL" id="BAM08003.1"/>
    </source>
</evidence>
<name>I0IRV4_LEPFC</name>
<dbReference type="InterPro" id="IPR051626">
    <property type="entry name" value="Oxidoreductase_gamma_subunit"/>
</dbReference>
<dbReference type="SUPFAM" id="SSF53323">
    <property type="entry name" value="Pyruvate-ferredoxin oxidoreductase, PFOR, domain III"/>
    <property type="match status" value="1"/>
</dbReference>
<reference evidence="3 4" key="1">
    <citation type="journal article" date="2012" name="J. Bacteriol.">
        <title>Complete Genome Sequence of Leptospirillum ferrooxidans Strain C2-3, Isolated from a Fresh Volcanic Ash Deposit on the Island of Miyake, Japan.</title>
        <authorList>
            <person name="Fujimura R."/>
            <person name="Sato Y."/>
            <person name="Nishizawa T."/>
            <person name="Oshima K."/>
            <person name="Kim S.-W."/>
            <person name="Hattori M."/>
            <person name="Kamijo T."/>
            <person name="Ohta H."/>
        </authorList>
    </citation>
    <scope>NUCLEOTIDE SEQUENCE [LARGE SCALE GENOMIC DNA]</scope>
    <source>
        <strain evidence="3 4">C2-3</strain>
    </source>
</reference>
<keyword evidence="4" id="KW-1185">Reference proteome</keyword>
<dbReference type="NCBIfam" id="TIGR02175">
    <property type="entry name" value="PorC_KorC"/>
    <property type="match status" value="1"/>
</dbReference>
<dbReference type="Pfam" id="PF01558">
    <property type="entry name" value="POR"/>
    <property type="match status" value="1"/>
</dbReference>
<proteinExistence type="predicted"/>
<dbReference type="HOGENOM" id="CLU_087284_2_0_0"/>
<dbReference type="GO" id="GO:0016625">
    <property type="term" value="F:oxidoreductase activity, acting on the aldehyde or oxo group of donors, iron-sulfur protein as acceptor"/>
    <property type="evidence" value="ECO:0007669"/>
    <property type="project" value="InterPro"/>
</dbReference>
<dbReference type="PANTHER" id="PTHR43366">
    <property type="entry name" value="PYRUVATE SYNTHASE SUBUNIT PORC"/>
    <property type="match status" value="1"/>
</dbReference>
<accession>I0IRV4</accession>
<dbReference type="Gene3D" id="3.40.920.10">
    <property type="entry name" value="Pyruvate-ferredoxin oxidoreductase, PFOR, domain III"/>
    <property type="match status" value="1"/>
</dbReference>
<dbReference type="RefSeq" id="WP_014450486.1">
    <property type="nucleotide sequence ID" value="NC_017094.1"/>
</dbReference>
<dbReference type="PATRIC" id="fig|1162668.3.peg.2771"/>
<sequence length="229" mass="25008">MKTRINVRMSGLGGQGVVTSAHILAMAASKENLFAISNPFFGAEKRMAPAEAYARIGPEKIFDRGELVFPDVVMVFHPQVITMGKSYTMPFFSGLKKNGIVIINDDIDLLSDAEKEGLEKLNALVFYVPATKIAHEVAGTELATNMAMIGSLVGLTNVVSMNALDLALQDRFGKKYVASGGTATLDEAIKKKFAKKEMLLQKNLETIRQGFDRAVEFAKNAHYTPQMMA</sequence>
<gene>
    <name evidence="3" type="ordered locus">LFE_2331</name>
</gene>
<dbReference type="InterPro" id="IPR011894">
    <property type="entry name" value="PorC_KorC"/>
</dbReference>
<dbReference type="AlphaFoldDB" id="I0IRV4"/>
<dbReference type="KEGG" id="lfc:LFE_2331"/>
<feature type="domain" description="Pyruvate/ketoisovalerate oxidoreductase catalytic" evidence="2">
    <location>
        <begin position="13"/>
        <end position="176"/>
    </location>
</feature>
<dbReference type="InterPro" id="IPR002869">
    <property type="entry name" value="Pyrv_flavodox_OxRed_cen"/>
</dbReference>
<organism evidence="3 4">
    <name type="scientific">Leptospirillum ferrooxidans (strain C2-3)</name>
    <dbReference type="NCBI Taxonomy" id="1162668"/>
    <lineage>
        <taxon>Bacteria</taxon>
        <taxon>Pseudomonadati</taxon>
        <taxon>Nitrospirota</taxon>
        <taxon>Nitrospiria</taxon>
        <taxon>Nitrospirales</taxon>
        <taxon>Nitrospiraceae</taxon>
        <taxon>Leptospirillum</taxon>
    </lineage>
</organism>